<proteinExistence type="predicted"/>
<reference evidence="2" key="1">
    <citation type="submission" date="2020-02" db="EMBL/GenBank/DDBJ databases">
        <authorList>
            <person name="Meier V. D."/>
        </authorList>
    </citation>
    <scope>NUCLEOTIDE SEQUENCE</scope>
    <source>
        <strain evidence="2">AVDCRST_MAG90</strain>
    </source>
</reference>
<evidence type="ECO:0000313" key="2">
    <source>
        <dbReference type="EMBL" id="CAA9347213.1"/>
    </source>
</evidence>
<dbReference type="CDD" id="cd01066">
    <property type="entry name" value="APP_MetAP"/>
    <property type="match status" value="1"/>
</dbReference>
<protein>
    <submittedName>
        <fullName evidence="2">Proline dipeptidase</fullName>
    </submittedName>
</protein>
<feature type="non-terminal residue" evidence="2">
    <location>
        <position position="1"/>
    </location>
</feature>
<dbReference type="InterPro" id="IPR050659">
    <property type="entry name" value="Peptidase_M24B"/>
</dbReference>
<dbReference type="PANTHER" id="PTHR46112">
    <property type="entry name" value="AMINOPEPTIDASE"/>
    <property type="match status" value="1"/>
</dbReference>
<dbReference type="InterPro" id="IPR000994">
    <property type="entry name" value="Pept_M24"/>
</dbReference>
<gene>
    <name evidence="2" type="ORF">AVDCRST_MAG90-2240</name>
</gene>
<dbReference type="SUPFAM" id="SSF55920">
    <property type="entry name" value="Creatinase/aminopeptidase"/>
    <property type="match status" value="1"/>
</dbReference>
<sequence>GLDVHEWPYLVKGDRTVLYPGMTFFNEPMICIYGEFGVRLEDHMVITETGARWFTQPAHSVEDPFGQDA</sequence>
<organism evidence="2">
    <name type="scientific">uncultured Microvirga sp</name>
    <dbReference type="NCBI Taxonomy" id="412392"/>
    <lineage>
        <taxon>Bacteria</taxon>
        <taxon>Pseudomonadati</taxon>
        <taxon>Pseudomonadota</taxon>
        <taxon>Alphaproteobacteria</taxon>
        <taxon>Hyphomicrobiales</taxon>
        <taxon>Methylobacteriaceae</taxon>
        <taxon>Microvirga</taxon>
        <taxon>environmental samples</taxon>
    </lineage>
</organism>
<dbReference type="EMBL" id="CADCUC010000447">
    <property type="protein sequence ID" value="CAA9347213.1"/>
    <property type="molecule type" value="Genomic_DNA"/>
</dbReference>
<dbReference type="InterPro" id="IPR036005">
    <property type="entry name" value="Creatinase/aminopeptidase-like"/>
</dbReference>
<dbReference type="AlphaFoldDB" id="A0A6J4M1A5"/>
<evidence type="ECO:0000259" key="1">
    <source>
        <dbReference type="Pfam" id="PF00557"/>
    </source>
</evidence>
<dbReference type="PANTHER" id="PTHR46112:SF3">
    <property type="entry name" value="AMINOPEPTIDASE YPDF"/>
    <property type="match status" value="1"/>
</dbReference>
<accession>A0A6J4M1A5</accession>
<dbReference type="Pfam" id="PF00557">
    <property type="entry name" value="Peptidase_M24"/>
    <property type="match status" value="1"/>
</dbReference>
<name>A0A6J4M1A5_9HYPH</name>
<dbReference type="Gene3D" id="3.90.230.10">
    <property type="entry name" value="Creatinase/methionine aminopeptidase superfamily"/>
    <property type="match status" value="1"/>
</dbReference>
<feature type="domain" description="Peptidase M24" evidence="1">
    <location>
        <begin position="1"/>
        <end position="48"/>
    </location>
</feature>